<dbReference type="PANTHER" id="PTHR30055">
    <property type="entry name" value="HTH-TYPE TRANSCRIPTIONAL REGULATOR RUTR"/>
    <property type="match status" value="1"/>
</dbReference>
<evidence type="ECO:0000256" key="4">
    <source>
        <dbReference type="ARBA" id="ARBA00023163"/>
    </source>
</evidence>
<keyword evidence="8" id="KW-1185">Reference proteome</keyword>
<feature type="DNA-binding region" description="H-T-H motif" evidence="5">
    <location>
        <begin position="31"/>
        <end position="50"/>
    </location>
</feature>
<accession>A0ABT1A5N8</accession>
<dbReference type="Pfam" id="PF13977">
    <property type="entry name" value="TetR_C_6"/>
    <property type="match status" value="1"/>
</dbReference>
<evidence type="ECO:0000259" key="6">
    <source>
        <dbReference type="PROSITE" id="PS50977"/>
    </source>
</evidence>
<dbReference type="Pfam" id="PF00440">
    <property type="entry name" value="TetR_N"/>
    <property type="match status" value="1"/>
</dbReference>
<dbReference type="EMBL" id="JAGSOV010000053">
    <property type="protein sequence ID" value="MCO1658336.1"/>
    <property type="molecule type" value="Genomic_DNA"/>
</dbReference>
<evidence type="ECO:0000256" key="1">
    <source>
        <dbReference type="ARBA" id="ARBA00022491"/>
    </source>
</evidence>
<keyword evidence="4" id="KW-0804">Transcription</keyword>
<gene>
    <name evidence="7" type="ORF">KDL28_25050</name>
</gene>
<evidence type="ECO:0000256" key="5">
    <source>
        <dbReference type="PROSITE-ProRule" id="PRU00335"/>
    </source>
</evidence>
<dbReference type="InterPro" id="IPR039538">
    <property type="entry name" value="BetI_C"/>
</dbReference>
<protein>
    <submittedName>
        <fullName evidence="7">TetR family transcriptional regulator C-terminal domain-containing protein</fullName>
    </submittedName>
</protein>
<proteinExistence type="predicted"/>
<name>A0ABT1A5N8_9PSEU</name>
<dbReference type="InterPro" id="IPR036271">
    <property type="entry name" value="Tet_transcr_reg_TetR-rel_C_sf"/>
</dbReference>
<sequence>MPKKVDHEARRREIAEAVLRLAAADGLESVSLRQVAAEAGISMGAVQHYFRTKDDMLGFALEHLARRREDRITARLSAGGAVPTVRELVRVSALEVLPTDEPSRADYLAGIAFFIRALREPRTAGLLTEGAPKLYDFFAGQLLRAQAAGELAEGADPYREVVLLWSMVDGQSSALLLGECSAEDAVATIEYHLDRLFLPVEAPVTMG</sequence>
<dbReference type="PRINTS" id="PR00455">
    <property type="entry name" value="HTHTETR"/>
</dbReference>
<comment type="caution">
    <text evidence="7">The sequence shown here is derived from an EMBL/GenBank/DDBJ whole genome shotgun (WGS) entry which is preliminary data.</text>
</comment>
<dbReference type="SUPFAM" id="SSF48498">
    <property type="entry name" value="Tetracyclin repressor-like, C-terminal domain"/>
    <property type="match status" value="1"/>
</dbReference>
<feature type="domain" description="HTH tetR-type" evidence="6">
    <location>
        <begin position="8"/>
        <end position="68"/>
    </location>
</feature>
<evidence type="ECO:0000313" key="8">
    <source>
        <dbReference type="Proteomes" id="UP001165283"/>
    </source>
</evidence>
<keyword evidence="3 5" id="KW-0238">DNA-binding</keyword>
<dbReference type="Gene3D" id="1.10.357.10">
    <property type="entry name" value="Tetracycline Repressor, domain 2"/>
    <property type="match status" value="1"/>
</dbReference>
<dbReference type="InterPro" id="IPR009057">
    <property type="entry name" value="Homeodomain-like_sf"/>
</dbReference>
<organism evidence="7 8">
    <name type="scientific">Pseudonocardia humida</name>
    <dbReference type="NCBI Taxonomy" id="2800819"/>
    <lineage>
        <taxon>Bacteria</taxon>
        <taxon>Bacillati</taxon>
        <taxon>Actinomycetota</taxon>
        <taxon>Actinomycetes</taxon>
        <taxon>Pseudonocardiales</taxon>
        <taxon>Pseudonocardiaceae</taxon>
        <taxon>Pseudonocardia</taxon>
    </lineage>
</organism>
<evidence type="ECO:0000256" key="3">
    <source>
        <dbReference type="ARBA" id="ARBA00023125"/>
    </source>
</evidence>
<dbReference type="InterPro" id="IPR001647">
    <property type="entry name" value="HTH_TetR"/>
</dbReference>
<dbReference type="PROSITE" id="PS50977">
    <property type="entry name" value="HTH_TETR_2"/>
    <property type="match status" value="1"/>
</dbReference>
<dbReference type="SUPFAM" id="SSF46689">
    <property type="entry name" value="Homeodomain-like"/>
    <property type="match status" value="1"/>
</dbReference>
<reference evidence="7" key="1">
    <citation type="submission" date="2021-04" db="EMBL/GenBank/DDBJ databases">
        <title>Pseudonocardia sp. nov., isolated from sandy soil of mangrove forest.</title>
        <authorList>
            <person name="Zan Z."/>
            <person name="Huang R."/>
            <person name="Liu W."/>
        </authorList>
    </citation>
    <scope>NUCLEOTIDE SEQUENCE</scope>
    <source>
        <strain evidence="7">S2-4</strain>
    </source>
</reference>
<dbReference type="InterPro" id="IPR050109">
    <property type="entry name" value="HTH-type_TetR-like_transc_reg"/>
</dbReference>
<dbReference type="PANTHER" id="PTHR30055:SF226">
    <property type="entry name" value="HTH-TYPE TRANSCRIPTIONAL REGULATOR PKSA"/>
    <property type="match status" value="1"/>
</dbReference>
<dbReference type="Proteomes" id="UP001165283">
    <property type="component" value="Unassembled WGS sequence"/>
</dbReference>
<evidence type="ECO:0000256" key="2">
    <source>
        <dbReference type="ARBA" id="ARBA00023015"/>
    </source>
</evidence>
<evidence type="ECO:0000313" key="7">
    <source>
        <dbReference type="EMBL" id="MCO1658336.1"/>
    </source>
</evidence>
<keyword evidence="2" id="KW-0805">Transcription regulation</keyword>
<keyword evidence="1" id="KW-0678">Repressor</keyword>